<dbReference type="Gene3D" id="3.30.70.100">
    <property type="match status" value="1"/>
</dbReference>
<dbReference type="PANTHER" id="PTHR34474">
    <property type="entry name" value="SIGNAL TRANSDUCTION PROTEIN TRAP"/>
    <property type="match status" value="1"/>
</dbReference>
<dbReference type="SUPFAM" id="SSF54909">
    <property type="entry name" value="Dimeric alpha+beta barrel"/>
    <property type="match status" value="1"/>
</dbReference>
<dbReference type="Pfam" id="PF03992">
    <property type="entry name" value="ABM"/>
    <property type="match status" value="1"/>
</dbReference>
<dbReference type="EMBL" id="WMEY01000010">
    <property type="protein sequence ID" value="MYL65764.1"/>
    <property type="molecule type" value="Genomic_DNA"/>
</dbReference>
<dbReference type="PANTHER" id="PTHR34474:SF2">
    <property type="entry name" value="SIGNAL TRANSDUCTION PROTEIN TRAP"/>
    <property type="match status" value="1"/>
</dbReference>
<proteinExistence type="predicted"/>
<dbReference type="Proteomes" id="UP000447833">
    <property type="component" value="Unassembled WGS sequence"/>
</dbReference>
<dbReference type="InterPro" id="IPR050404">
    <property type="entry name" value="Heme-degrading_MO"/>
</dbReference>
<evidence type="ECO:0000313" key="3">
    <source>
        <dbReference type="Proteomes" id="UP000447833"/>
    </source>
</evidence>
<keyword evidence="2" id="KW-0560">Oxidoreductase</keyword>
<name>A0A845F4X3_9BACL</name>
<protein>
    <submittedName>
        <fullName evidence="2">Antibiotic biosynthesis monooxygenase</fullName>
    </submittedName>
</protein>
<accession>A0A845F4X3</accession>
<feature type="domain" description="ABM" evidence="1">
    <location>
        <begin position="66"/>
        <end position="152"/>
    </location>
</feature>
<gene>
    <name evidence="2" type="ORF">GLW07_20590</name>
</gene>
<dbReference type="AlphaFoldDB" id="A0A845F4X3"/>
<sequence>MNSYVTYGTYDYLLKLKEKHEDENVFLFTNPDGAALYHETNGTTFFKNAKKYEVIDSKGDVQNPGFVVLNHIPVEESERAVFEDRFKNRAGKVENEPGCEGIRILRPVANDTYVVATFWDSETSFKSWQTSEAYETAHKNRHTSKGLPKTIFSGKPYLKTYQIEKPESV</sequence>
<keyword evidence="2" id="KW-0503">Monooxygenase</keyword>
<dbReference type="InterPro" id="IPR007138">
    <property type="entry name" value="ABM_dom"/>
</dbReference>
<evidence type="ECO:0000259" key="1">
    <source>
        <dbReference type="PROSITE" id="PS51725"/>
    </source>
</evidence>
<evidence type="ECO:0000313" key="2">
    <source>
        <dbReference type="EMBL" id="MYL65764.1"/>
    </source>
</evidence>
<comment type="caution">
    <text evidence="2">The sequence shown here is derived from an EMBL/GenBank/DDBJ whole genome shotgun (WGS) entry which is preliminary data.</text>
</comment>
<organism evidence="2 3">
    <name type="scientific">Guptibacillus hwajinpoensis</name>
    <dbReference type="NCBI Taxonomy" id="208199"/>
    <lineage>
        <taxon>Bacteria</taxon>
        <taxon>Bacillati</taxon>
        <taxon>Bacillota</taxon>
        <taxon>Bacilli</taxon>
        <taxon>Bacillales</taxon>
        <taxon>Guptibacillaceae</taxon>
        <taxon>Guptibacillus</taxon>
    </lineage>
</organism>
<dbReference type="InterPro" id="IPR011008">
    <property type="entry name" value="Dimeric_a/b-barrel"/>
</dbReference>
<dbReference type="GO" id="GO:0004497">
    <property type="term" value="F:monooxygenase activity"/>
    <property type="evidence" value="ECO:0007669"/>
    <property type="project" value="UniProtKB-KW"/>
</dbReference>
<dbReference type="PROSITE" id="PS51725">
    <property type="entry name" value="ABM"/>
    <property type="match status" value="1"/>
</dbReference>
<dbReference type="RefSeq" id="WP_160921530.1">
    <property type="nucleotide sequence ID" value="NZ_WMEY01000010.1"/>
</dbReference>
<reference evidence="2 3" key="1">
    <citation type="submission" date="2019-11" db="EMBL/GenBank/DDBJ databases">
        <title>Genome sequences of 17 halophilic strains isolated from different environments.</title>
        <authorList>
            <person name="Furrow R.E."/>
        </authorList>
    </citation>
    <scope>NUCLEOTIDE SEQUENCE [LARGE SCALE GENOMIC DNA]</scope>
    <source>
        <strain evidence="2 3">22506_14_FS</strain>
    </source>
</reference>